<name>A0A915HQ91_ROMCU</name>
<protein>
    <submittedName>
        <fullName evidence="2">Uncharacterized protein</fullName>
    </submittedName>
</protein>
<proteinExistence type="predicted"/>
<evidence type="ECO:0000313" key="1">
    <source>
        <dbReference type="Proteomes" id="UP000887565"/>
    </source>
</evidence>
<organism evidence="1 2">
    <name type="scientific">Romanomermis culicivorax</name>
    <name type="common">Nematode worm</name>
    <dbReference type="NCBI Taxonomy" id="13658"/>
    <lineage>
        <taxon>Eukaryota</taxon>
        <taxon>Metazoa</taxon>
        <taxon>Ecdysozoa</taxon>
        <taxon>Nematoda</taxon>
        <taxon>Enoplea</taxon>
        <taxon>Dorylaimia</taxon>
        <taxon>Mermithida</taxon>
        <taxon>Mermithoidea</taxon>
        <taxon>Mermithidae</taxon>
        <taxon>Romanomermis</taxon>
    </lineage>
</organism>
<reference evidence="2" key="1">
    <citation type="submission" date="2022-11" db="UniProtKB">
        <authorList>
            <consortium name="WormBaseParasite"/>
        </authorList>
    </citation>
    <scope>IDENTIFICATION</scope>
</reference>
<keyword evidence="1" id="KW-1185">Reference proteome</keyword>
<evidence type="ECO:0000313" key="2">
    <source>
        <dbReference type="WBParaSite" id="nRc.2.0.1.t04108-RA"/>
    </source>
</evidence>
<sequence length="61" mass="6830">MDGRRSSSTIRITLAHHLALDLAHEFLLLDLPCDLPQSLARHLPHDLASPYDGMWGKAEII</sequence>
<dbReference type="WBParaSite" id="nRc.2.0.1.t04108-RA">
    <property type="protein sequence ID" value="nRc.2.0.1.t04108-RA"/>
    <property type="gene ID" value="nRc.2.0.1.g04108"/>
</dbReference>
<accession>A0A915HQ91</accession>
<dbReference type="AlphaFoldDB" id="A0A915HQ91"/>
<dbReference type="Proteomes" id="UP000887565">
    <property type="component" value="Unplaced"/>
</dbReference>